<dbReference type="AlphaFoldDB" id="A0A4S8IFZ0"/>
<gene>
    <name evidence="2" type="ORF">C4D60_Mb09t12300</name>
</gene>
<dbReference type="Proteomes" id="UP000317650">
    <property type="component" value="Chromosome 9"/>
</dbReference>
<proteinExistence type="predicted"/>
<protein>
    <submittedName>
        <fullName evidence="2">Uncharacterized protein</fullName>
    </submittedName>
</protein>
<evidence type="ECO:0000313" key="2">
    <source>
        <dbReference type="EMBL" id="THU47130.1"/>
    </source>
</evidence>
<comment type="caution">
    <text evidence="2">The sequence shown here is derived from an EMBL/GenBank/DDBJ whole genome shotgun (WGS) entry which is preliminary data.</text>
</comment>
<evidence type="ECO:0000313" key="3">
    <source>
        <dbReference type="Proteomes" id="UP000317650"/>
    </source>
</evidence>
<reference evidence="2 3" key="1">
    <citation type="journal article" date="2019" name="Nat. Plants">
        <title>Genome sequencing of Musa balbisiana reveals subgenome evolution and function divergence in polyploid bananas.</title>
        <authorList>
            <person name="Yao X."/>
        </authorList>
    </citation>
    <scope>NUCLEOTIDE SEQUENCE [LARGE SCALE GENOMIC DNA]</scope>
    <source>
        <strain evidence="3">cv. DH-PKW</strain>
        <tissue evidence="2">Leaves</tissue>
    </source>
</reference>
<evidence type="ECO:0000256" key="1">
    <source>
        <dbReference type="SAM" id="SignalP"/>
    </source>
</evidence>
<feature type="chain" id="PRO_5020531273" evidence="1">
    <location>
        <begin position="20"/>
        <end position="131"/>
    </location>
</feature>
<feature type="signal peptide" evidence="1">
    <location>
        <begin position="1"/>
        <end position="19"/>
    </location>
</feature>
<dbReference type="EMBL" id="PYDT01000010">
    <property type="protein sequence ID" value="THU47130.1"/>
    <property type="molecule type" value="Genomic_DNA"/>
</dbReference>
<name>A0A4S8IFZ0_MUSBA</name>
<sequence>MANHIFSSLLLLMPPLVDPLSDSLPSSRITPIPFACLDIMGKSSFAFKTLMEPIQVHILPETEDRGITTGCRERERKRFHIRKERTSWWFMRVLAPNILLIQVKVVAYANDWLGPMMLFILIRDYVKIRRI</sequence>
<accession>A0A4S8IFZ0</accession>
<keyword evidence="1" id="KW-0732">Signal</keyword>
<keyword evidence="3" id="KW-1185">Reference proteome</keyword>
<organism evidence="2 3">
    <name type="scientific">Musa balbisiana</name>
    <name type="common">Banana</name>
    <dbReference type="NCBI Taxonomy" id="52838"/>
    <lineage>
        <taxon>Eukaryota</taxon>
        <taxon>Viridiplantae</taxon>
        <taxon>Streptophyta</taxon>
        <taxon>Embryophyta</taxon>
        <taxon>Tracheophyta</taxon>
        <taxon>Spermatophyta</taxon>
        <taxon>Magnoliopsida</taxon>
        <taxon>Liliopsida</taxon>
        <taxon>Zingiberales</taxon>
        <taxon>Musaceae</taxon>
        <taxon>Musa</taxon>
    </lineage>
</organism>